<accession>A0A0F9BSQ5</accession>
<reference evidence="1" key="1">
    <citation type="journal article" date="2015" name="Nature">
        <title>Complex archaea that bridge the gap between prokaryotes and eukaryotes.</title>
        <authorList>
            <person name="Spang A."/>
            <person name="Saw J.H."/>
            <person name="Jorgensen S.L."/>
            <person name="Zaremba-Niedzwiedzka K."/>
            <person name="Martijn J."/>
            <person name="Lind A.E."/>
            <person name="van Eijk R."/>
            <person name="Schleper C."/>
            <person name="Guy L."/>
            <person name="Ettema T.J."/>
        </authorList>
    </citation>
    <scope>NUCLEOTIDE SEQUENCE</scope>
</reference>
<name>A0A0F9BSQ5_9ZZZZ</name>
<protein>
    <submittedName>
        <fullName evidence="1">Uncharacterized protein</fullName>
    </submittedName>
</protein>
<organism evidence="1">
    <name type="scientific">marine sediment metagenome</name>
    <dbReference type="NCBI Taxonomy" id="412755"/>
    <lineage>
        <taxon>unclassified sequences</taxon>
        <taxon>metagenomes</taxon>
        <taxon>ecological metagenomes</taxon>
    </lineage>
</organism>
<dbReference type="EMBL" id="LAZR01050426">
    <property type="protein sequence ID" value="KKK87386.1"/>
    <property type="molecule type" value="Genomic_DNA"/>
</dbReference>
<gene>
    <name evidence="1" type="ORF">LCGC14_2753780</name>
</gene>
<sequence length="43" mass="4722">MAEFYSANLATETRKGMGQKAKEGGWPYGAPVGYLNIRDEKGE</sequence>
<feature type="non-terminal residue" evidence="1">
    <location>
        <position position="43"/>
    </location>
</feature>
<comment type="caution">
    <text evidence="1">The sequence shown here is derived from an EMBL/GenBank/DDBJ whole genome shotgun (WGS) entry which is preliminary data.</text>
</comment>
<dbReference type="AlphaFoldDB" id="A0A0F9BSQ5"/>
<evidence type="ECO:0000313" key="1">
    <source>
        <dbReference type="EMBL" id="KKK87386.1"/>
    </source>
</evidence>
<proteinExistence type="predicted"/>